<dbReference type="EMBL" id="JAEPBG010000003">
    <property type="protein sequence ID" value="MBK4734881.1"/>
    <property type="molecule type" value="Genomic_DNA"/>
</dbReference>
<gene>
    <name evidence="2" type="ORF">JJB74_09715</name>
</gene>
<dbReference type="RefSeq" id="WP_200591654.1">
    <property type="nucleotide sequence ID" value="NZ_JAEPBG010000003.1"/>
</dbReference>
<reference evidence="2" key="1">
    <citation type="submission" date="2021-01" db="EMBL/GenBank/DDBJ databases">
        <title>Genome sequence of strain Noviherbaspirillum sp. DKR-6.</title>
        <authorList>
            <person name="Chaudhary D.K."/>
        </authorList>
    </citation>
    <scope>NUCLEOTIDE SEQUENCE</scope>
    <source>
        <strain evidence="2">DKR-6</strain>
    </source>
</reference>
<sequence length="77" mass="8484">MPEQQKNGKSQNEAADKAKLEDNALDDVQGGICGPGSCDPSKDGLDIIKRNPEQISTDISVLAESRRRLEEMEKEKQ</sequence>
<comment type="caution">
    <text evidence="2">The sequence shown here is derived from an EMBL/GenBank/DDBJ whole genome shotgun (WGS) entry which is preliminary data.</text>
</comment>
<organism evidence="2 3">
    <name type="scientific">Noviherbaspirillum pedocola</name>
    <dbReference type="NCBI Taxonomy" id="2801341"/>
    <lineage>
        <taxon>Bacteria</taxon>
        <taxon>Pseudomonadati</taxon>
        <taxon>Pseudomonadota</taxon>
        <taxon>Betaproteobacteria</taxon>
        <taxon>Burkholderiales</taxon>
        <taxon>Oxalobacteraceae</taxon>
        <taxon>Noviherbaspirillum</taxon>
    </lineage>
</organism>
<proteinExistence type="predicted"/>
<feature type="region of interest" description="Disordered" evidence="1">
    <location>
        <begin position="1"/>
        <end position="46"/>
    </location>
</feature>
<evidence type="ECO:0000256" key="1">
    <source>
        <dbReference type="SAM" id="MobiDB-lite"/>
    </source>
</evidence>
<evidence type="ECO:0000313" key="2">
    <source>
        <dbReference type="EMBL" id="MBK4734881.1"/>
    </source>
</evidence>
<evidence type="ECO:0000313" key="3">
    <source>
        <dbReference type="Proteomes" id="UP000622890"/>
    </source>
</evidence>
<dbReference type="Proteomes" id="UP000622890">
    <property type="component" value="Unassembled WGS sequence"/>
</dbReference>
<name>A0A934SQH3_9BURK</name>
<protein>
    <submittedName>
        <fullName evidence="2">Uncharacterized protein</fullName>
    </submittedName>
</protein>
<keyword evidence="3" id="KW-1185">Reference proteome</keyword>
<dbReference type="AlphaFoldDB" id="A0A934SQH3"/>
<accession>A0A934SQH3</accession>
<feature type="compositionally biased region" description="Polar residues" evidence="1">
    <location>
        <begin position="1"/>
        <end position="13"/>
    </location>
</feature>